<organism evidence="1 2">
    <name type="scientific">Rubellicoccus peritrichatus</name>
    <dbReference type="NCBI Taxonomy" id="3080537"/>
    <lineage>
        <taxon>Bacteria</taxon>
        <taxon>Pseudomonadati</taxon>
        <taxon>Verrucomicrobiota</taxon>
        <taxon>Opitutia</taxon>
        <taxon>Puniceicoccales</taxon>
        <taxon>Cerasicoccaceae</taxon>
        <taxon>Rubellicoccus</taxon>
    </lineage>
</organism>
<evidence type="ECO:0000313" key="1">
    <source>
        <dbReference type="EMBL" id="WOO39894.1"/>
    </source>
</evidence>
<dbReference type="SUPFAM" id="SSF51445">
    <property type="entry name" value="(Trans)glycosidases"/>
    <property type="match status" value="1"/>
</dbReference>
<reference evidence="1 2" key="1">
    <citation type="submission" date="2023-10" db="EMBL/GenBank/DDBJ databases">
        <title>Rubellicoccus peritrichatus gen. nov., sp. nov., isolated from an algae of coral reef tank.</title>
        <authorList>
            <person name="Luo J."/>
        </authorList>
    </citation>
    <scope>NUCLEOTIDE SEQUENCE [LARGE SCALE GENOMIC DNA]</scope>
    <source>
        <strain evidence="1 2">CR14</strain>
    </source>
</reference>
<sequence>MKTNLLIQDTDFIINGTPTYVGRIWNGNRIEGLLFNSRCIQAIFDDSNPDTRPHWNYPDTGVWDAERNTDEFCAALPVYRRHGLLGVTIGMQGGGSIYTDEIYEAYHASTFREDGSLEPAWLRRLDRVLKAADDCGMVVIVSYFYWMHARRLADEKAVARGVKDLTEYLSNSGYKNLIIEIGNEMELFKRIPHRNLHPDRVHELIQLAQEVCERKILVTASSIGAAENPFGPWLENVDIHTLHGNGLTPAELTEKLERFKAQPEVIDRPIPIIINEDSIYTGNMDAALAAGVSWGYYSQGNGADYKDLTDWTAPRESSYEALSGFQTLPVNWSINTKEKKNFFNHVAEVTGSVQ</sequence>
<dbReference type="KEGG" id="puo:RZN69_14810"/>
<name>A0AAQ3L8J8_9BACT</name>
<dbReference type="EMBL" id="CP136920">
    <property type="protein sequence ID" value="WOO39894.1"/>
    <property type="molecule type" value="Genomic_DNA"/>
</dbReference>
<dbReference type="RefSeq" id="WP_317831939.1">
    <property type="nucleotide sequence ID" value="NZ_CP136920.1"/>
</dbReference>
<dbReference type="Proteomes" id="UP001304300">
    <property type="component" value="Chromosome"/>
</dbReference>
<keyword evidence="2" id="KW-1185">Reference proteome</keyword>
<dbReference type="InterPro" id="IPR017853">
    <property type="entry name" value="GH"/>
</dbReference>
<accession>A0AAQ3L8J8</accession>
<gene>
    <name evidence="1" type="ORF">RZN69_14810</name>
</gene>
<protein>
    <submittedName>
        <fullName evidence="1">Uncharacterized protein</fullName>
    </submittedName>
</protein>
<dbReference type="Gene3D" id="3.20.20.80">
    <property type="entry name" value="Glycosidases"/>
    <property type="match status" value="1"/>
</dbReference>
<evidence type="ECO:0000313" key="2">
    <source>
        <dbReference type="Proteomes" id="UP001304300"/>
    </source>
</evidence>
<dbReference type="AlphaFoldDB" id="A0AAQ3L8J8"/>
<proteinExistence type="predicted"/>